<proteinExistence type="predicted"/>
<comment type="caution">
    <text evidence="2">The sequence shown here is derived from an EMBL/GenBank/DDBJ whole genome shotgun (WGS) entry which is preliminary data.</text>
</comment>
<evidence type="ECO:0000313" key="2">
    <source>
        <dbReference type="EMBL" id="KAF5833455.1"/>
    </source>
</evidence>
<protein>
    <recommendedName>
        <fullName evidence="4">Encoded protein</fullName>
    </recommendedName>
</protein>
<feature type="region of interest" description="Disordered" evidence="1">
    <location>
        <begin position="1"/>
        <end position="113"/>
    </location>
</feature>
<accession>A0ABQ7GFS9</accession>
<evidence type="ECO:0000313" key="3">
    <source>
        <dbReference type="Proteomes" id="UP000815325"/>
    </source>
</evidence>
<organism evidence="2 3">
    <name type="scientific">Dunaliella salina</name>
    <name type="common">Green alga</name>
    <name type="synonym">Protococcus salinus</name>
    <dbReference type="NCBI Taxonomy" id="3046"/>
    <lineage>
        <taxon>Eukaryota</taxon>
        <taxon>Viridiplantae</taxon>
        <taxon>Chlorophyta</taxon>
        <taxon>core chlorophytes</taxon>
        <taxon>Chlorophyceae</taxon>
        <taxon>CS clade</taxon>
        <taxon>Chlamydomonadales</taxon>
        <taxon>Dunaliellaceae</taxon>
        <taxon>Dunaliella</taxon>
    </lineage>
</organism>
<sequence>MAKLLGAAVSTRPAQPPRLPSVSTPIQGSSTSSTGDRPVHKTGRGLAALRPAPLEDESVPQLHASLGASGGLFGGAPKQGFDDSAGGPPNQTSPSQAREACADGSRGGDVFSSHQPCSVQEMVEQLLQENAKLLQRLG</sequence>
<evidence type="ECO:0008006" key="4">
    <source>
        <dbReference type="Google" id="ProtNLM"/>
    </source>
</evidence>
<reference evidence="2" key="1">
    <citation type="submission" date="2017-08" db="EMBL/GenBank/DDBJ databases">
        <authorList>
            <person name="Polle J.E."/>
            <person name="Barry K."/>
            <person name="Cushman J."/>
            <person name="Schmutz J."/>
            <person name="Tran D."/>
            <person name="Hathwaick L.T."/>
            <person name="Yim W.C."/>
            <person name="Jenkins J."/>
            <person name="Mckie-Krisberg Z.M."/>
            <person name="Prochnik S."/>
            <person name="Lindquist E."/>
            <person name="Dockter R.B."/>
            <person name="Adam C."/>
            <person name="Molina H."/>
            <person name="Bunkerborg J."/>
            <person name="Jin E."/>
            <person name="Buchheim M."/>
            <person name="Magnuson J."/>
        </authorList>
    </citation>
    <scope>NUCLEOTIDE SEQUENCE</scope>
    <source>
        <strain evidence="2">CCAP 19/18</strain>
    </source>
</reference>
<feature type="compositionally biased region" description="Polar residues" evidence="1">
    <location>
        <begin position="21"/>
        <end position="35"/>
    </location>
</feature>
<keyword evidence="3" id="KW-1185">Reference proteome</keyword>
<evidence type="ECO:0000256" key="1">
    <source>
        <dbReference type="SAM" id="MobiDB-lite"/>
    </source>
</evidence>
<name>A0ABQ7GFS9_DUNSA</name>
<dbReference type="Proteomes" id="UP000815325">
    <property type="component" value="Unassembled WGS sequence"/>
</dbReference>
<gene>
    <name evidence="2" type="ORF">DUNSADRAFT_10245</name>
</gene>
<dbReference type="EMBL" id="MU069810">
    <property type="protein sequence ID" value="KAF5833455.1"/>
    <property type="molecule type" value="Genomic_DNA"/>
</dbReference>